<dbReference type="PANTHER" id="PTHR11319:SF35">
    <property type="entry name" value="OUTER MEMBRANE PROTEIN PMPC-RELATED"/>
    <property type="match status" value="1"/>
</dbReference>
<dbReference type="SMART" id="SM00710">
    <property type="entry name" value="PbH1"/>
    <property type="match status" value="8"/>
</dbReference>
<dbReference type="Gene3D" id="2.160.20.10">
    <property type="entry name" value="Single-stranded right-handed beta-helix, Pectin lyase-like"/>
    <property type="match status" value="1"/>
</dbReference>
<proteinExistence type="predicted"/>
<evidence type="ECO:0000256" key="1">
    <source>
        <dbReference type="SAM" id="SignalP"/>
    </source>
</evidence>
<dbReference type="PANTHER" id="PTHR11319">
    <property type="entry name" value="G PROTEIN-COUPLED RECEPTOR-RELATED"/>
    <property type="match status" value="1"/>
</dbReference>
<dbReference type="InterPro" id="IPR012334">
    <property type="entry name" value="Pectin_lyas_fold"/>
</dbReference>
<name>A0A7S1USH1_9STRA</name>
<accession>A0A7S1USH1</accession>
<dbReference type="SUPFAM" id="SSF51126">
    <property type="entry name" value="Pectin lyase-like"/>
    <property type="match status" value="1"/>
</dbReference>
<dbReference type="AlphaFoldDB" id="A0A7S1USH1"/>
<dbReference type="EMBL" id="HBGK01011901">
    <property type="protein sequence ID" value="CAD9277268.1"/>
    <property type="molecule type" value="Transcribed_RNA"/>
</dbReference>
<evidence type="ECO:0000313" key="3">
    <source>
        <dbReference type="EMBL" id="CAD9277268.1"/>
    </source>
</evidence>
<feature type="signal peptide" evidence="1">
    <location>
        <begin position="1"/>
        <end position="23"/>
    </location>
</feature>
<feature type="chain" id="PRO_5030515664" description="Right handed beta helix domain-containing protein" evidence="1">
    <location>
        <begin position="24"/>
        <end position="650"/>
    </location>
</feature>
<dbReference type="GO" id="GO:0005576">
    <property type="term" value="C:extracellular region"/>
    <property type="evidence" value="ECO:0007669"/>
    <property type="project" value="UniProtKB-SubCell"/>
</dbReference>
<dbReference type="InterPro" id="IPR039448">
    <property type="entry name" value="Beta_helix"/>
</dbReference>
<dbReference type="InterPro" id="IPR011050">
    <property type="entry name" value="Pectin_lyase_fold/virulence"/>
</dbReference>
<dbReference type="Pfam" id="PF13229">
    <property type="entry name" value="Beta_helix"/>
    <property type="match status" value="1"/>
</dbReference>
<dbReference type="InterPro" id="IPR006626">
    <property type="entry name" value="PbH1"/>
</dbReference>
<keyword evidence="1" id="KW-0732">Signal</keyword>
<evidence type="ECO:0000259" key="2">
    <source>
        <dbReference type="Pfam" id="PF13229"/>
    </source>
</evidence>
<sequence length="650" mass="67871">METTTMLLSLYLVILCFVPTARVHGLGLGIDFDSTCACAKTFDEMKSKLGSSEMIPVCSGYTIDWNNGLVEDVSGIYVPRNTARFFSANCDGDEVPSAEPAVFYGENLFLTWTGQHLTFSNVKFLQSGAGGTFLKAKGIGTTVDVLGCAFEGSDAGRAIRNDYATVSVSSCSFHNHTFIPQGGAIYNNAGNMTIKNSTFSSNRAHVTSGIGATGGAIHNSAGHMLIKDSFFEDNTCTDGGAIYNDDGVIDIESSNFTGNAAGYSGGAIHNKDGAMAIESSTFTGNKGREESGGAIFLIGSTTPEFGFNTIYPFGNNTIKNTMFDSNTADVWGGAIYLKESKLEVSGSTFKANVAPSDGGGIFVLDSTLVVSDNDFFENKAAAIYLSNNALCKMQENRFTDNKSGGETIHVTKFSTSKVECPESNSFIPSQDELDLPASCDGTLSLTGAPTDAPTASPASTSSSLCNTIIENDTSLSEDVVCDCDANSGPLITLGKFSITLDMNGHTIKCMDSSTKMPTCIRVDYFGSTVENGTVANCNVGIKLKGSTHAVTHVSVLASKVGMVVKSFNSFLLHNTIDASGGASTGGIKIAATGALILGNTIPVADGYGINVLSGVASTDILDNNVTVSGEGVCFLDPGTSSKMEGNTCND</sequence>
<protein>
    <recommendedName>
        <fullName evidence="2">Right handed beta helix domain-containing protein</fullName>
    </recommendedName>
</protein>
<feature type="domain" description="Right handed beta helix" evidence="2">
    <location>
        <begin position="242"/>
        <end position="407"/>
    </location>
</feature>
<organism evidence="3">
    <name type="scientific">Grammatophora oceanica</name>
    <dbReference type="NCBI Taxonomy" id="210454"/>
    <lineage>
        <taxon>Eukaryota</taxon>
        <taxon>Sar</taxon>
        <taxon>Stramenopiles</taxon>
        <taxon>Ochrophyta</taxon>
        <taxon>Bacillariophyta</taxon>
        <taxon>Fragilariophyceae</taxon>
        <taxon>Fragilariophycidae</taxon>
        <taxon>Rhabdonematales</taxon>
        <taxon>Grammatophoraceae</taxon>
        <taxon>Grammatophora</taxon>
    </lineage>
</organism>
<gene>
    <name evidence="3" type="ORF">GOCE00092_LOCUS6177</name>
</gene>
<reference evidence="3" key="1">
    <citation type="submission" date="2021-01" db="EMBL/GenBank/DDBJ databases">
        <authorList>
            <person name="Corre E."/>
            <person name="Pelletier E."/>
            <person name="Niang G."/>
            <person name="Scheremetjew M."/>
            <person name="Finn R."/>
            <person name="Kale V."/>
            <person name="Holt S."/>
            <person name="Cochrane G."/>
            <person name="Meng A."/>
            <person name="Brown T."/>
            <person name="Cohen L."/>
        </authorList>
    </citation>
    <scope>NUCLEOTIDE SEQUENCE</scope>
    <source>
        <strain evidence="3">CCMP 410</strain>
    </source>
</reference>